<dbReference type="GO" id="GO:0005524">
    <property type="term" value="F:ATP binding"/>
    <property type="evidence" value="ECO:0007669"/>
    <property type="project" value="InterPro"/>
</dbReference>
<reference evidence="3 4" key="1">
    <citation type="submission" date="2020-07" db="EMBL/GenBank/DDBJ databases">
        <title>Comparative genomics of pyrophilous fungi reveals a link between fire events and developmental genes.</title>
        <authorList>
            <consortium name="DOE Joint Genome Institute"/>
            <person name="Steindorff A.S."/>
            <person name="Carver A."/>
            <person name="Calhoun S."/>
            <person name="Stillman K."/>
            <person name="Liu H."/>
            <person name="Lipzen A."/>
            <person name="Pangilinan J."/>
            <person name="Labutti K."/>
            <person name="Bruns T.D."/>
            <person name="Grigoriev I.V."/>
        </authorList>
    </citation>
    <scope>NUCLEOTIDE SEQUENCE [LARGE SCALE GENOMIC DNA]</scope>
    <source>
        <strain evidence="3 4">CBS 144469</strain>
    </source>
</reference>
<dbReference type="GO" id="GO:0032300">
    <property type="term" value="C:mismatch repair complex"/>
    <property type="evidence" value="ECO:0007669"/>
    <property type="project" value="InterPro"/>
</dbReference>
<name>A0A8H6MDV0_9AGAR</name>
<dbReference type="PANTHER" id="PTHR10073:SF47">
    <property type="entry name" value="DNA MISMATCH REPAIR PROTEIN MLH3"/>
    <property type="match status" value="1"/>
</dbReference>
<dbReference type="Gene3D" id="3.30.1540.20">
    <property type="entry name" value="MutL, C-terminal domain, dimerisation subdomain"/>
    <property type="match status" value="2"/>
</dbReference>
<dbReference type="OrthoDB" id="429932at2759"/>
<dbReference type="SUPFAM" id="SSF118116">
    <property type="entry name" value="DNA mismatch repair protein MutL"/>
    <property type="match status" value="1"/>
</dbReference>
<evidence type="ECO:0000313" key="4">
    <source>
        <dbReference type="Proteomes" id="UP000521943"/>
    </source>
</evidence>
<dbReference type="Proteomes" id="UP000521943">
    <property type="component" value="Unassembled WGS sequence"/>
</dbReference>
<dbReference type="GO" id="GO:0016887">
    <property type="term" value="F:ATP hydrolysis activity"/>
    <property type="evidence" value="ECO:0007669"/>
    <property type="project" value="InterPro"/>
</dbReference>
<organism evidence="3 4">
    <name type="scientific">Ephemerocybe angulata</name>
    <dbReference type="NCBI Taxonomy" id="980116"/>
    <lineage>
        <taxon>Eukaryota</taxon>
        <taxon>Fungi</taxon>
        <taxon>Dikarya</taxon>
        <taxon>Basidiomycota</taxon>
        <taxon>Agaricomycotina</taxon>
        <taxon>Agaricomycetes</taxon>
        <taxon>Agaricomycetidae</taxon>
        <taxon>Agaricales</taxon>
        <taxon>Agaricineae</taxon>
        <taxon>Psathyrellaceae</taxon>
        <taxon>Ephemerocybe</taxon>
    </lineage>
</organism>
<dbReference type="PANTHER" id="PTHR10073">
    <property type="entry name" value="DNA MISMATCH REPAIR PROTEIN MLH, PMS, MUTL"/>
    <property type="match status" value="1"/>
</dbReference>
<evidence type="ECO:0000313" key="3">
    <source>
        <dbReference type="EMBL" id="KAF6762214.1"/>
    </source>
</evidence>
<dbReference type="InterPro" id="IPR037198">
    <property type="entry name" value="MutL_C_sf"/>
</dbReference>
<feature type="compositionally biased region" description="Polar residues" evidence="1">
    <location>
        <begin position="28"/>
        <end position="40"/>
    </location>
</feature>
<dbReference type="InterPro" id="IPR014790">
    <property type="entry name" value="MutL_C"/>
</dbReference>
<protein>
    <recommendedName>
        <fullName evidence="2">MutL C-terminal dimerisation domain-containing protein</fullName>
    </recommendedName>
</protein>
<evidence type="ECO:0000256" key="1">
    <source>
        <dbReference type="SAM" id="MobiDB-lite"/>
    </source>
</evidence>
<accession>A0A8H6MDV0</accession>
<dbReference type="InterPro" id="IPR042120">
    <property type="entry name" value="MutL_C_dimsub"/>
</dbReference>
<keyword evidence="4" id="KW-1185">Reference proteome</keyword>
<dbReference type="AlphaFoldDB" id="A0A8H6MDV0"/>
<evidence type="ECO:0000259" key="2">
    <source>
        <dbReference type="SMART" id="SM00853"/>
    </source>
</evidence>
<sequence length="391" mass="42883">MPPRQVGESDRISWTDPSTGDTFIIDSRTGNSLGQMSSTIGMEDTAPGGGLEDRRTLKLRGSASTTESSDVPTWLSRALDGNTAYAVVEQRLPSLTSATPDQRMCSQKGAGNSPFSVGNESIQSARHISRQQLRHARVIAQVDRKFVACLLTSERSSRSAHSKSVSSCQDTGTTLVLVDQHAADERVRVESFLKPLCLGFLYSRSGGMNPEEATPITRLIPPRRALLTRHEASLLKRNAGIRELFRCWGISFMEMPENDIGSSVDVGSSDDYVQILVTSLPEVLADKLRRDNELQAVLKSTLGEIEFGTLSADMTSLPSSQLGDTLHDWLPALRCCPQSLVELINSKACRGAVMFNDELTKEQCERLVSQLAQTTFPFQCAHGRFVSRCPF</sequence>
<proteinExistence type="predicted"/>
<dbReference type="EMBL" id="JACGCI010000008">
    <property type="protein sequence ID" value="KAF6762214.1"/>
    <property type="molecule type" value="Genomic_DNA"/>
</dbReference>
<feature type="domain" description="MutL C-terminal dimerisation" evidence="2">
    <location>
        <begin position="138"/>
        <end position="359"/>
    </location>
</feature>
<feature type="region of interest" description="Disordered" evidence="1">
    <location>
        <begin position="1"/>
        <end position="52"/>
    </location>
</feature>
<gene>
    <name evidence="3" type="ORF">DFP72DRAFT_802844</name>
</gene>
<dbReference type="InterPro" id="IPR038973">
    <property type="entry name" value="MutL/Mlh/Pms-like"/>
</dbReference>
<dbReference type="SMART" id="SM00853">
    <property type="entry name" value="MutL_C"/>
    <property type="match status" value="1"/>
</dbReference>
<comment type="caution">
    <text evidence="3">The sequence shown here is derived from an EMBL/GenBank/DDBJ whole genome shotgun (WGS) entry which is preliminary data.</text>
</comment>
<dbReference type="GO" id="GO:0140664">
    <property type="term" value="F:ATP-dependent DNA damage sensor activity"/>
    <property type="evidence" value="ECO:0007669"/>
    <property type="project" value="InterPro"/>
</dbReference>
<dbReference type="GO" id="GO:0006298">
    <property type="term" value="P:mismatch repair"/>
    <property type="evidence" value="ECO:0007669"/>
    <property type="project" value="InterPro"/>
</dbReference>